<proteinExistence type="predicted"/>
<protein>
    <submittedName>
        <fullName evidence="1">Uncharacterized protein</fullName>
    </submittedName>
</protein>
<dbReference type="EMBL" id="MTSD02000002">
    <property type="protein sequence ID" value="OOV87469.1"/>
    <property type="molecule type" value="Genomic_DNA"/>
</dbReference>
<name>A0A1T1HC99_OCELI</name>
<evidence type="ECO:0000313" key="2">
    <source>
        <dbReference type="Proteomes" id="UP000190064"/>
    </source>
</evidence>
<evidence type="ECO:0000313" key="1">
    <source>
        <dbReference type="EMBL" id="OOV87469.1"/>
    </source>
</evidence>
<organism evidence="1 2">
    <name type="scientific">Oceanospirillum linum</name>
    <dbReference type="NCBI Taxonomy" id="966"/>
    <lineage>
        <taxon>Bacteria</taxon>
        <taxon>Pseudomonadati</taxon>
        <taxon>Pseudomonadota</taxon>
        <taxon>Gammaproteobacteria</taxon>
        <taxon>Oceanospirillales</taxon>
        <taxon>Oceanospirillaceae</taxon>
        <taxon>Oceanospirillum</taxon>
    </lineage>
</organism>
<gene>
    <name evidence="1" type="ORF">BTA35_0205335</name>
</gene>
<keyword evidence="2" id="KW-1185">Reference proteome</keyword>
<dbReference type="RefSeq" id="WP_078318798.1">
    <property type="nucleotide sequence ID" value="NZ_FXTS01000002.1"/>
</dbReference>
<accession>A0A1T1HC99</accession>
<sequence length="168" mass="19302">MWKLLLLKMKKDSAARASLGKNWRYFMGRRKIIAARKATVIFRLVLEELLFRGLVTLPKGATRDFYQATNAWPRCRWIGSGRLAIDGLKETKEAILRIEAGPSTYEDELALMGKDYQEVFYQQAREIREREALGLPTDLPTLNAMKVLGQREEANCPLESYKSFATKL</sequence>
<reference evidence="1" key="1">
    <citation type="submission" date="2017-02" db="EMBL/GenBank/DDBJ databases">
        <title>Draft Genome Sequence of the Salt Water Bacterium Oceanospirillum linum ATCC 11336.</title>
        <authorList>
            <person name="Trachtenberg A.M."/>
            <person name="Carney J.G."/>
            <person name="Linnane J.D."/>
            <person name="Rheaume B.A."/>
            <person name="Pitts N.L."/>
            <person name="Mykles D.L."/>
            <person name="Maclea K.S."/>
        </authorList>
    </citation>
    <scope>NUCLEOTIDE SEQUENCE [LARGE SCALE GENOMIC DNA]</scope>
    <source>
        <strain evidence="1">ATCC 11336</strain>
    </source>
</reference>
<dbReference type="STRING" id="966.BTA35_0205335"/>
<comment type="caution">
    <text evidence="1">The sequence shown here is derived from an EMBL/GenBank/DDBJ whole genome shotgun (WGS) entry which is preliminary data.</text>
</comment>
<dbReference type="AlphaFoldDB" id="A0A1T1HC99"/>
<dbReference type="Proteomes" id="UP000190064">
    <property type="component" value="Unassembled WGS sequence"/>
</dbReference>